<dbReference type="RefSeq" id="WP_200755860.1">
    <property type="nucleotide sequence ID" value="NZ_AP023322.1"/>
</dbReference>
<feature type="transmembrane region" description="Helical" evidence="1">
    <location>
        <begin position="100"/>
        <end position="122"/>
    </location>
</feature>
<name>A0A7G1HW24_9BACT</name>
<gene>
    <name evidence="2" type="ORF">Cop2CBH44_15860</name>
</gene>
<reference evidence="3" key="1">
    <citation type="submission" date="2020-07" db="EMBL/GenBank/DDBJ databases">
        <title>Complete genome sequencing of Coprobacter sp. strain 2CBH44.</title>
        <authorList>
            <person name="Sakamoto M."/>
            <person name="Murakami T."/>
            <person name="Mori H."/>
        </authorList>
    </citation>
    <scope>NUCLEOTIDE SEQUENCE [LARGE SCALE GENOMIC DNA]</scope>
    <source>
        <strain evidence="3">2CBH44</strain>
    </source>
</reference>
<feature type="transmembrane region" description="Helical" evidence="1">
    <location>
        <begin position="268"/>
        <end position="284"/>
    </location>
</feature>
<feature type="transmembrane region" description="Helical" evidence="1">
    <location>
        <begin position="41"/>
        <end position="58"/>
    </location>
</feature>
<organism evidence="2 3">
    <name type="scientific">Coprobacter secundus subsp. similis</name>
    <dbReference type="NCBI Taxonomy" id="2751153"/>
    <lineage>
        <taxon>Bacteria</taxon>
        <taxon>Pseudomonadati</taxon>
        <taxon>Bacteroidota</taxon>
        <taxon>Bacteroidia</taxon>
        <taxon>Bacteroidales</taxon>
        <taxon>Barnesiellaceae</taxon>
        <taxon>Coprobacter</taxon>
    </lineage>
</organism>
<keyword evidence="1" id="KW-0812">Transmembrane</keyword>
<keyword evidence="1" id="KW-0472">Membrane</keyword>
<protein>
    <recommendedName>
        <fullName evidence="4">EpsG family protein</fullName>
    </recommendedName>
</protein>
<dbReference type="EMBL" id="AP023322">
    <property type="protein sequence ID" value="BCI63233.1"/>
    <property type="molecule type" value="Genomic_DNA"/>
</dbReference>
<feature type="transmembrane region" description="Helical" evidence="1">
    <location>
        <begin position="176"/>
        <end position="201"/>
    </location>
</feature>
<dbReference type="KEGG" id="copr:Cop2CBH44_15860"/>
<evidence type="ECO:0000313" key="3">
    <source>
        <dbReference type="Proteomes" id="UP000594042"/>
    </source>
</evidence>
<feature type="transmembrane region" description="Helical" evidence="1">
    <location>
        <begin position="291"/>
        <end position="311"/>
    </location>
</feature>
<evidence type="ECO:0000256" key="1">
    <source>
        <dbReference type="SAM" id="Phobius"/>
    </source>
</evidence>
<keyword evidence="1" id="KW-1133">Transmembrane helix</keyword>
<feature type="transmembrane region" description="Helical" evidence="1">
    <location>
        <begin position="210"/>
        <end position="229"/>
    </location>
</feature>
<sequence>MVLDARVQYIFLYNFLLLLTLGVFLSYIGRTGRYVPRSYESKRYTVFLLLFMIVIIGWRDWIDPLFVDSAGYGLRFSRIHSLSDDVWGGKSKLFNGLYVYWAYFNLSPELFFMFSAMVYCLPMYYLSRKIGKNYSFIVLLFFATNFIWYSFGVNGIRNGWAFAMILWAIYYWNKNILFFLFLFLAYCIHGSSILTIGAILVSKFFPKPKFILLFWLLSFIFSLLVGRYVEDIFLKYDFISSEGQGYLAEELTTIDSSVFSYTGFRWDFLIYSSIPVFWGYYAIVKNKATDLYYNFIYGTYVLANAIWVLVIRSNYSNRIASLSWFLIPLVFAYPLVRMNTFKNHNRALAIVILLYYLFAYFMWIRS</sequence>
<dbReference type="AlphaFoldDB" id="A0A7G1HW24"/>
<feature type="transmembrane region" description="Helical" evidence="1">
    <location>
        <begin position="317"/>
        <end position="335"/>
    </location>
</feature>
<dbReference type="Pfam" id="PF14897">
    <property type="entry name" value="EpsG"/>
    <property type="match status" value="1"/>
</dbReference>
<dbReference type="Proteomes" id="UP000594042">
    <property type="component" value="Chromosome"/>
</dbReference>
<proteinExistence type="predicted"/>
<keyword evidence="3" id="KW-1185">Reference proteome</keyword>
<dbReference type="InterPro" id="IPR049458">
    <property type="entry name" value="EpsG-like"/>
</dbReference>
<accession>A0A7G1HW24</accession>
<feature type="transmembrane region" description="Helical" evidence="1">
    <location>
        <begin position="347"/>
        <end position="364"/>
    </location>
</feature>
<feature type="transmembrane region" description="Helical" evidence="1">
    <location>
        <begin position="6"/>
        <end position="29"/>
    </location>
</feature>
<evidence type="ECO:0000313" key="2">
    <source>
        <dbReference type="EMBL" id="BCI63233.1"/>
    </source>
</evidence>
<feature type="transmembrane region" description="Helical" evidence="1">
    <location>
        <begin position="134"/>
        <end position="156"/>
    </location>
</feature>
<evidence type="ECO:0008006" key="4">
    <source>
        <dbReference type="Google" id="ProtNLM"/>
    </source>
</evidence>